<gene>
    <name evidence="1" type="ORF">GRS66_006689</name>
</gene>
<organism evidence="1 2">
    <name type="scientific">Saccharomyces pastorianus</name>
    <name type="common">Lager yeast</name>
    <name type="synonym">Saccharomyces cerevisiae x Saccharomyces eubayanus</name>
    <dbReference type="NCBI Taxonomy" id="27292"/>
    <lineage>
        <taxon>Eukaryota</taxon>
        <taxon>Fungi</taxon>
        <taxon>Dikarya</taxon>
        <taxon>Ascomycota</taxon>
        <taxon>Saccharomycotina</taxon>
        <taxon>Saccharomycetes</taxon>
        <taxon>Saccharomycetales</taxon>
        <taxon>Saccharomycetaceae</taxon>
        <taxon>Saccharomyces</taxon>
    </lineage>
</organism>
<keyword evidence="2" id="KW-1185">Reference proteome</keyword>
<proteinExistence type="predicted"/>
<accession>A0A6C1E4Y3</accession>
<evidence type="ECO:0000313" key="1">
    <source>
        <dbReference type="EMBL" id="QID84195.1"/>
    </source>
</evidence>
<dbReference type="AlphaFoldDB" id="A0A6C1E4Y3"/>
<reference evidence="1 2" key="1">
    <citation type="journal article" date="2019" name="BMC Genomics">
        <title>Chromosome level assembly and comparative genome analysis confirm lager-brewing yeasts originated from a single hybridization.</title>
        <authorList>
            <person name="Salazar A.N."/>
            <person name="Gorter de Vries A.R."/>
            <person name="van den Broek M."/>
            <person name="Brouwers N."/>
            <person name="de la Torre Cortes P."/>
            <person name="Kuijpers N.G.A."/>
            <person name="Daran J.G."/>
            <person name="Abeel T."/>
        </authorList>
    </citation>
    <scope>NUCLEOTIDE SEQUENCE [LARGE SCALE GENOMIC DNA]</scope>
    <source>
        <strain evidence="1 2">CBS 1483</strain>
    </source>
</reference>
<protein>
    <submittedName>
        <fullName evidence="1">Uncharacterized protein</fullName>
    </submittedName>
</protein>
<evidence type="ECO:0000313" key="2">
    <source>
        <dbReference type="Proteomes" id="UP000501346"/>
    </source>
</evidence>
<dbReference type="OrthoDB" id="4056318at2759"/>
<dbReference type="EMBL" id="CP049001">
    <property type="protein sequence ID" value="QID84195.1"/>
    <property type="molecule type" value="Genomic_DNA"/>
</dbReference>
<name>A0A6C1E4Y3_SACPS</name>
<sequence>MHVPIIFQTLLIIPYIGKYYCSPIEDKESKSEEEIQHALDNNIDSLGLLLHSISVSSNLTTGDPELDALFQDDLIPELYSIIDGL</sequence>
<dbReference type="Proteomes" id="UP000501346">
    <property type="component" value="Chromosome SeIV-SeII"/>
</dbReference>